<name>A0A1H8LC73_9GAMM</name>
<sequence>MQVYYYEASALCHPGNPPGQSVTLDNHHRTAWQLFSGDAHYPQQERPFVFRAQALTKTQHLFIIRSAVPFPHAEKRVLSLTPGTTLALEWHWVPTVATRLSPSGERLPRSQHTLAPRERWEHLVAERMQRQGWALAPESLCFYPQGRWPLKHSSTQHTVVSVRAQATVVDATLAAAAWLQGVSRLRAYGMGMLCACPSA</sequence>
<organism evidence="1 2">
    <name type="scientific">Vreelandella aquamarina</name>
    <dbReference type="NCBI Taxonomy" id="77097"/>
    <lineage>
        <taxon>Bacteria</taxon>
        <taxon>Pseudomonadati</taxon>
        <taxon>Pseudomonadota</taxon>
        <taxon>Gammaproteobacteria</taxon>
        <taxon>Oceanospirillales</taxon>
        <taxon>Halomonadaceae</taxon>
        <taxon>Vreelandella</taxon>
    </lineage>
</organism>
<dbReference type="SUPFAM" id="SSF117987">
    <property type="entry name" value="CRISPR-associated protein"/>
    <property type="match status" value="1"/>
</dbReference>
<dbReference type="STRING" id="77097.SAMN04490369_10397"/>
<dbReference type="EMBL" id="FODB01000039">
    <property type="protein sequence ID" value="SEO02416.1"/>
    <property type="molecule type" value="Genomic_DNA"/>
</dbReference>
<dbReference type="AlphaFoldDB" id="A0A1H8LC73"/>
<protein>
    <submittedName>
        <fullName evidence="1">CRISPR associated protein</fullName>
    </submittedName>
</protein>
<proteinExistence type="predicted"/>
<evidence type="ECO:0000313" key="1">
    <source>
        <dbReference type="EMBL" id="SEO02416.1"/>
    </source>
</evidence>
<accession>A0A1H8LC73</accession>
<evidence type="ECO:0000313" key="2">
    <source>
        <dbReference type="Proteomes" id="UP000199493"/>
    </source>
</evidence>
<dbReference type="Gene3D" id="3.30.70.1210">
    <property type="entry name" value="Crispr-associated protein, domain 2"/>
    <property type="match status" value="1"/>
</dbReference>
<reference evidence="1 2" key="1">
    <citation type="submission" date="2016-10" db="EMBL/GenBank/DDBJ databases">
        <authorList>
            <person name="de Groot N.N."/>
        </authorList>
    </citation>
    <scope>NUCLEOTIDE SEQUENCE [LARGE SCALE GENOMIC DNA]</scope>
    <source>
        <strain evidence="1 2">558</strain>
    </source>
</reference>
<gene>
    <name evidence="1" type="ORF">SAMN04490369_10397</name>
</gene>
<dbReference type="Proteomes" id="UP000199493">
    <property type="component" value="Unassembled WGS sequence"/>
</dbReference>